<sequence length="411" mass="43933">MKKKNKLLFLSTLLVGALVTGCGSSGGANTGQTSSGNTNTPAPSTESNPNPGLTVLKIATQSPLSGAQSLEGEGIKLGAQMAVADRAEEFKKLGFEIQLFPQDDQADPKIGVTNAEMLIADQDVFAVIGHYNTGVAIPSSVKYEDGKLAMISPANTGVELTEAGKKSVNRLVARNDQIAPAAAKYAKDKLGATNVFLTHDKTAYGQGLTDEVRKAFKELGVNELGYEGITAGEKDYSAIVNQLVARKPDLVFFGGMYAEMGIIAKQARDKGYTGKFMGGEGLESADIYKIAGPAAEGIVYATVVSDIRSQEEGKKWIDRFKESFKKDPGAFSPFAYDATLVALNGIEKAIQENGGKKPTREQVMNAIRGTNEFSGLFTKVTFDDKGDNKHSQVYIYQYGKEKAEFMGEAGK</sequence>
<accession>A0ABY4WI05</accession>
<dbReference type="InterPro" id="IPR028081">
    <property type="entry name" value="Leu-bd"/>
</dbReference>
<dbReference type="PANTHER" id="PTHR47151">
    <property type="entry name" value="LEU/ILE/VAL-BINDING ABC TRANSPORTER SUBUNIT"/>
    <property type="match status" value="1"/>
</dbReference>
<keyword evidence="2" id="KW-0813">Transport</keyword>
<dbReference type="InterPro" id="IPR000709">
    <property type="entry name" value="Leu_Ile_Val-bd"/>
</dbReference>
<feature type="compositionally biased region" description="Polar residues" evidence="5">
    <location>
        <begin position="41"/>
        <end position="51"/>
    </location>
</feature>
<evidence type="ECO:0000256" key="6">
    <source>
        <dbReference type="SAM" id="SignalP"/>
    </source>
</evidence>
<gene>
    <name evidence="8" type="ORF">NDK47_03795</name>
</gene>
<comment type="similarity">
    <text evidence="1">Belongs to the leucine-binding protein family.</text>
</comment>
<dbReference type="PRINTS" id="PR00337">
    <property type="entry name" value="LEUILEVALBP"/>
</dbReference>
<keyword evidence="4" id="KW-0029">Amino-acid transport</keyword>
<evidence type="ECO:0000256" key="2">
    <source>
        <dbReference type="ARBA" id="ARBA00022448"/>
    </source>
</evidence>
<feature type="compositionally biased region" description="Low complexity" evidence="5">
    <location>
        <begin position="30"/>
        <end position="40"/>
    </location>
</feature>
<evidence type="ECO:0000259" key="7">
    <source>
        <dbReference type="Pfam" id="PF13458"/>
    </source>
</evidence>
<dbReference type="Gene3D" id="3.40.50.2300">
    <property type="match status" value="2"/>
</dbReference>
<evidence type="ECO:0000313" key="9">
    <source>
        <dbReference type="Proteomes" id="UP001056500"/>
    </source>
</evidence>
<proteinExistence type="inferred from homology"/>
<organism evidence="8 9">
    <name type="scientific">Brevibacillus ruminantium</name>
    <dbReference type="NCBI Taxonomy" id="2950604"/>
    <lineage>
        <taxon>Bacteria</taxon>
        <taxon>Bacillati</taxon>
        <taxon>Bacillota</taxon>
        <taxon>Bacilli</taxon>
        <taxon>Bacillales</taxon>
        <taxon>Paenibacillaceae</taxon>
        <taxon>Brevibacillus</taxon>
    </lineage>
</organism>
<dbReference type="SUPFAM" id="SSF53822">
    <property type="entry name" value="Periplasmic binding protein-like I"/>
    <property type="match status" value="1"/>
</dbReference>
<evidence type="ECO:0000313" key="8">
    <source>
        <dbReference type="EMBL" id="USG66436.1"/>
    </source>
</evidence>
<dbReference type="Pfam" id="PF13458">
    <property type="entry name" value="Peripla_BP_6"/>
    <property type="match status" value="1"/>
</dbReference>
<protein>
    <submittedName>
        <fullName evidence="8">Branched-chain amino acid ABC transporter substrate-binding protein</fullName>
    </submittedName>
</protein>
<feature type="signal peptide" evidence="6">
    <location>
        <begin position="1"/>
        <end position="27"/>
    </location>
</feature>
<feature type="region of interest" description="Disordered" evidence="5">
    <location>
        <begin position="26"/>
        <end position="52"/>
    </location>
</feature>
<feature type="domain" description="Leucine-binding protein" evidence="7">
    <location>
        <begin position="56"/>
        <end position="399"/>
    </location>
</feature>
<dbReference type="EMBL" id="CP098755">
    <property type="protein sequence ID" value="USG66436.1"/>
    <property type="molecule type" value="Genomic_DNA"/>
</dbReference>
<dbReference type="InterPro" id="IPR028082">
    <property type="entry name" value="Peripla_BP_I"/>
</dbReference>
<evidence type="ECO:0000256" key="4">
    <source>
        <dbReference type="ARBA" id="ARBA00022970"/>
    </source>
</evidence>
<dbReference type="PANTHER" id="PTHR47151:SF2">
    <property type="entry name" value="AMINO ACID BINDING PROTEIN"/>
    <property type="match status" value="1"/>
</dbReference>
<dbReference type="CDD" id="cd06342">
    <property type="entry name" value="PBP1_ABC_LIVBP-like"/>
    <property type="match status" value="1"/>
</dbReference>
<dbReference type="Proteomes" id="UP001056500">
    <property type="component" value="Chromosome"/>
</dbReference>
<reference evidence="8" key="1">
    <citation type="submission" date="2022-06" db="EMBL/GenBank/DDBJ databases">
        <title>Genome sequencing of Brevibacillus sp. BB3-R1.</title>
        <authorList>
            <person name="Heo J."/>
            <person name="Lee D."/>
            <person name="Won M."/>
            <person name="Han B.-H."/>
            <person name="Hong S.-B."/>
            <person name="Kwon S.-W."/>
        </authorList>
    </citation>
    <scope>NUCLEOTIDE SEQUENCE</scope>
    <source>
        <strain evidence="8">BB3-R1</strain>
    </source>
</reference>
<name>A0ABY4WI05_9BACL</name>
<keyword evidence="9" id="KW-1185">Reference proteome</keyword>
<keyword evidence="3 6" id="KW-0732">Signal</keyword>
<evidence type="ECO:0000256" key="1">
    <source>
        <dbReference type="ARBA" id="ARBA00010062"/>
    </source>
</evidence>
<feature type="chain" id="PRO_5045346418" evidence="6">
    <location>
        <begin position="28"/>
        <end position="411"/>
    </location>
</feature>
<evidence type="ECO:0000256" key="3">
    <source>
        <dbReference type="ARBA" id="ARBA00022729"/>
    </source>
</evidence>
<dbReference type="RefSeq" id="WP_251873585.1">
    <property type="nucleotide sequence ID" value="NZ_CP098755.1"/>
</dbReference>
<dbReference type="PROSITE" id="PS51257">
    <property type="entry name" value="PROKAR_LIPOPROTEIN"/>
    <property type="match status" value="1"/>
</dbReference>
<evidence type="ECO:0000256" key="5">
    <source>
        <dbReference type="SAM" id="MobiDB-lite"/>
    </source>
</evidence>